<dbReference type="PANTHER" id="PTHR23222">
    <property type="entry name" value="PROHIBITIN"/>
    <property type="match status" value="1"/>
</dbReference>
<feature type="transmembrane region" description="Helical" evidence="3">
    <location>
        <begin position="21"/>
        <end position="43"/>
    </location>
</feature>
<dbReference type="Proteomes" id="UP000733744">
    <property type="component" value="Unassembled WGS sequence"/>
</dbReference>
<dbReference type="EMBL" id="RYFG02000118">
    <property type="protein sequence ID" value="TRW90376.1"/>
    <property type="molecule type" value="Genomic_DNA"/>
</dbReference>
<keyword evidence="6" id="KW-1185">Reference proteome</keyword>
<dbReference type="CDD" id="cd03401">
    <property type="entry name" value="SPFH_prohibitin"/>
    <property type="match status" value="1"/>
</dbReference>
<evidence type="ECO:0000313" key="5">
    <source>
        <dbReference type="EMBL" id="TRW90376.1"/>
    </source>
</evidence>
<evidence type="ECO:0000259" key="4">
    <source>
        <dbReference type="SMART" id="SM00244"/>
    </source>
</evidence>
<keyword evidence="3" id="KW-1133">Transmembrane helix</keyword>
<dbReference type="InterPro" id="IPR036013">
    <property type="entry name" value="Band_7/SPFH_dom_sf"/>
</dbReference>
<evidence type="ECO:0000256" key="2">
    <source>
        <dbReference type="ARBA" id="ARBA00023136"/>
    </source>
</evidence>
<dbReference type="InterPro" id="IPR001107">
    <property type="entry name" value="Band_7"/>
</dbReference>
<evidence type="ECO:0000256" key="1">
    <source>
        <dbReference type="ARBA" id="ARBA00004167"/>
    </source>
</evidence>
<evidence type="ECO:0000313" key="6">
    <source>
        <dbReference type="Proteomes" id="UP000733744"/>
    </source>
</evidence>
<gene>
    <name evidence="5" type="ORF">EKO24_019300</name>
</gene>
<dbReference type="PANTHER" id="PTHR23222:SF1">
    <property type="entry name" value="PROHIBITIN-2"/>
    <property type="match status" value="1"/>
</dbReference>
<dbReference type="Pfam" id="PF01145">
    <property type="entry name" value="Band_7"/>
    <property type="match status" value="1"/>
</dbReference>
<sequence length="292" mass="33071">MSEYPMSNSPEPFIKRNLATIITLVLITVLFLAFFWSSVVISIKSGEVGVLYRRFGQGTVTDMTYPEGITLIFPWNIMYIYDTRIQQHPHNMVALTKEGLKVELEISIRYYPELETVGILHQRVGPDYLNKIVIPEVESNIRVQVGQLTIDQMYSPDPALLQLMVNDTMDQLEKNYITIQGVVITRITLPQSIETVMENKIESKELADTYEYRIEVEKLEAKRKLIEAEGIKAFNETINKSLTTDILKWQGIQATVALSNSDNSKIVVIGNGSKEMPIILGGESDSSKHQAK</sequence>
<name>A0ABY3C5S1_9GAMM</name>
<keyword evidence="2 3" id="KW-0472">Membrane</keyword>
<organism evidence="5 6">
    <name type="scientific">Candidatus Methylobacter oryzae</name>
    <dbReference type="NCBI Taxonomy" id="2497749"/>
    <lineage>
        <taxon>Bacteria</taxon>
        <taxon>Pseudomonadati</taxon>
        <taxon>Pseudomonadota</taxon>
        <taxon>Gammaproteobacteria</taxon>
        <taxon>Methylococcales</taxon>
        <taxon>Methylococcaceae</taxon>
        <taxon>Methylobacter</taxon>
    </lineage>
</organism>
<proteinExistence type="predicted"/>
<accession>A0ABY3C5S1</accession>
<keyword evidence="3" id="KW-0812">Transmembrane</keyword>
<dbReference type="SMART" id="SM00244">
    <property type="entry name" value="PHB"/>
    <property type="match status" value="1"/>
</dbReference>
<feature type="domain" description="Band 7" evidence="4">
    <location>
        <begin position="38"/>
        <end position="201"/>
    </location>
</feature>
<comment type="subcellular location">
    <subcellularLocation>
        <location evidence="1">Membrane</location>
        <topology evidence="1">Single-pass membrane protein</topology>
    </subcellularLocation>
</comment>
<dbReference type="InterPro" id="IPR000163">
    <property type="entry name" value="Prohibitin"/>
</dbReference>
<comment type="caution">
    <text evidence="5">The sequence shown here is derived from an EMBL/GenBank/DDBJ whole genome shotgun (WGS) entry which is preliminary data.</text>
</comment>
<reference evidence="5 6" key="1">
    <citation type="journal article" date="2019" name="Antonie Van Leeuwenhoek">
        <title>Description of 'Ca. Methylobacter oryzae' KRF1, a novel species from the environmentally important Methylobacter clade 2.</title>
        <authorList>
            <person name="Khatri K."/>
            <person name="Mohite J.A."/>
            <person name="Pandit P.S."/>
            <person name="Bahulikar R."/>
            <person name="Rahalkar M.C."/>
        </authorList>
    </citation>
    <scope>NUCLEOTIDE SEQUENCE [LARGE SCALE GENOMIC DNA]</scope>
    <source>
        <strain evidence="5 6">KRF1</strain>
    </source>
</reference>
<dbReference type="Gene3D" id="3.30.479.30">
    <property type="entry name" value="Band 7 domain"/>
    <property type="match status" value="1"/>
</dbReference>
<dbReference type="SUPFAM" id="SSF117892">
    <property type="entry name" value="Band 7/SPFH domain"/>
    <property type="match status" value="1"/>
</dbReference>
<evidence type="ECO:0000256" key="3">
    <source>
        <dbReference type="SAM" id="Phobius"/>
    </source>
</evidence>
<protein>
    <submittedName>
        <fullName evidence="5">Prohibitin family protein</fullName>
    </submittedName>
</protein>